<feature type="domain" description="Nephrocystin 3-like N-terminal" evidence="3">
    <location>
        <begin position="81"/>
        <end position="261"/>
    </location>
</feature>
<comment type="caution">
    <text evidence="4">The sequence shown here is derived from an EMBL/GenBank/DDBJ whole genome shotgun (WGS) entry which is preliminary data.</text>
</comment>
<sequence>MSSSVNKNFGSTQNNNQGGTQYNFDRGRFTVGPVTVNNAGTPESVLEKLASRVATNALHNAKSRANRRACLEGTRGGFIEELGQWIEGHENGHVFWVKAGAGVGKTAVAQTLCEKYCRTENSTGLLAAAHFFSRNDGTRNSMDRFVPTIAYQLARLHPHIADAIDTAIRSDPSIMGADWEDQFKRLICEPCNRVDSELWETLPRLVIIDGLDECMDIHEPQTTNQKHHAWERNGQKRLLSMIQNSVTAPSPLPLRFLIFSRPEPTISNFLHTDSFPDLVQTDMRELRSEADSDIYLYLCQEFARLVSERRDAGLDASSWPGKEALQELTRMSDGLFIYVVTAVKYVMDEDPSSHPRERLDIILQSKASKSPGLEPLDKLYLQILQPFVDIREQLLPLLQLIITDPAGLVENALSKKG</sequence>
<gene>
    <name evidence="4" type="ORF">V5O48_013599</name>
</gene>
<proteinExistence type="predicted"/>
<dbReference type="PANTHER" id="PTHR10039">
    <property type="entry name" value="AMELOGENIN"/>
    <property type="match status" value="1"/>
</dbReference>
<organism evidence="4 5">
    <name type="scientific">Marasmius crinis-equi</name>
    <dbReference type="NCBI Taxonomy" id="585013"/>
    <lineage>
        <taxon>Eukaryota</taxon>
        <taxon>Fungi</taxon>
        <taxon>Dikarya</taxon>
        <taxon>Basidiomycota</taxon>
        <taxon>Agaricomycotina</taxon>
        <taxon>Agaricomycetes</taxon>
        <taxon>Agaricomycetidae</taxon>
        <taxon>Agaricales</taxon>
        <taxon>Marasmiineae</taxon>
        <taxon>Marasmiaceae</taxon>
        <taxon>Marasmius</taxon>
    </lineage>
</organism>
<feature type="compositionally biased region" description="Polar residues" evidence="2">
    <location>
        <begin position="1"/>
        <end position="11"/>
    </location>
</feature>
<reference evidence="4 5" key="1">
    <citation type="submission" date="2024-02" db="EMBL/GenBank/DDBJ databases">
        <title>A draft genome for the cacao thread blight pathogen Marasmius crinis-equi.</title>
        <authorList>
            <person name="Cohen S.P."/>
            <person name="Baruah I.K."/>
            <person name="Amoako-Attah I."/>
            <person name="Bukari Y."/>
            <person name="Meinhardt L.W."/>
            <person name="Bailey B.A."/>
        </authorList>
    </citation>
    <scope>NUCLEOTIDE SEQUENCE [LARGE SCALE GENOMIC DNA]</scope>
    <source>
        <strain evidence="4 5">GH-76</strain>
    </source>
</reference>
<evidence type="ECO:0000313" key="5">
    <source>
        <dbReference type="Proteomes" id="UP001465976"/>
    </source>
</evidence>
<dbReference type="EMBL" id="JBAHYK010001354">
    <property type="protein sequence ID" value="KAL0568382.1"/>
    <property type="molecule type" value="Genomic_DNA"/>
</dbReference>
<keyword evidence="1" id="KW-0677">Repeat</keyword>
<feature type="region of interest" description="Disordered" evidence="2">
    <location>
        <begin position="1"/>
        <end position="24"/>
    </location>
</feature>
<evidence type="ECO:0000256" key="1">
    <source>
        <dbReference type="ARBA" id="ARBA00022737"/>
    </source>
</evidence>
<evidence type="ECO:0000256" key="2">
    <source>
        <dbReference type="SAM" id="MobiDB-lite"/>
    </source>
</evidence>
<evidence type="ECO:0000259" key="3">
    <source>
        <dbReference type="Pfam" id="PF24883"/>
    </source>
</evidence>
<protein>
    <recommendedName>
        <fullName evidence="3">Nephrocystin 3-like N-terminal domain-containing protein</fullName>
    </recommendedName>
</protein>
<dbReference type="Pfam" id="PF24883">
    <property type="entry name" value="NPHP3_N"/>
    <property type="match status" value="1"/>
</dbReference>
<name>A0ABR3EZM7_9AGAR</name>
<dbReference type="InterPro" id="IPR056884">
    <property type="entry name" value="NPHP3-like_N"/>
</dbReference>
<feature type="non-terminal residue" evidence="4">
    <location>
        <position position="417"/>
    </location>
</feature>
<evidence type="ECO:0000313" key="4">
    <source>
        <dbReference type="EMBL" id="KAL0568382.1"/>
    </source>
</evidence>
<dbReference type="Proteomes" id="UP001465976">
    <property type="component" value="Unassembled WGS sequence"/>
</dbReference>
<feature type="compositionally biased region" description="Low complexity" evidence="2">
    <location>
        <begin position="12"/>
        <end position="21"/>
    </location>
</feature>
<accession>A0ABR3EZM7</accession>
<keyword evidence="5" id="KW-1185">Reference proteome</keyword>